<feature type="compositionally biased region" description="Basic and acidic residues" evidence="15">
    <location>
        <begin position="2929"/>
        <end position="2942"/>
    </location>
</feature>
<feature type="region of interest" description="Disordered" evidence="15">
    <location>
        <begin position="3229"/>
        <end position="3546"/>
    </location>
</feature>
<feature type="domain" description="Ig-like" evidence="19">
    <location>
        <begin position="1082"/>
        <end position="1173"/>
    </location>
</feature>
<dbReference type="PROSITE" id="PS50835">
    <property type="entry name" value="IG_LIKE"/>
    <property type="match status" value="30"/>
</dbReference>
<feature type="domain" description="Protein kinase" evidence="18">
    <location>
        <begin position="4848"/>
        <end position="5149"/>
    </location>
</feature>
<feature type="domain" description="Ig-like" evidence="19">
    <location>
        <begin position="2395"/>
        <end position="2479"/>
    </location>
</feature>
<feature type="domain" description="Ig-like" evidence="19">
    <location>
        <begin position="826"/>
        <end position="898"/>
    </location>
</feature>
<reference evidence="22" key="1">
    <citation type="submission" date="2025-08" db="UniProtKB">
        <authorList>
            <consortium name="RefSeq"/>
        </authorList>
    </citation>
    <scope>IDENTIFICATION</scope>
</reference>
<feature type="compositionally biased region" description="Basic and acidic residues" evidence="15">
    <location>
        <begin position="3594"/>
        <end position="3604"/>
    </location>
</feature>
<keyword evidence="8 14" id="KW-0547">Nucleotide-binding</keyword>
<feature type="compositionally biased region" description="Low complexity" evidence="15">
    <location>
        <begin position="5620"/>
        <end position="5631"/>
    </location>
</feature>
<feature type="region of interest" description="Disordered" evidence="15">
    <location>
        <begin position="5237"/>
        <end position="5635"/>
    </location>
</feature>
<dbReference type="InterPro" id="IPR003598">
    <property type="entry name" value="Ig_sub2"/>
</dbReference>
<accession>A0A8M1KTH4</accession>
<keyword evidence="7" id="KW-0677">Repeat</keyword>
<feature type="compositionally biased region" description="Basic and acidic residues" evidence="15">
    <location>
        <begin position="2992"/>
        <end position="3005"/>
    </location>
</feature>
<evidence type="ECO:0000256" key="9">
    <source>
        <dbReference type="ARBA" id="ARBA00022840"/>
    </source>
</evidence>
<protein>
    <submittedName>
        <fullName evidence="22">Obscurin</fullName>
    </submittedName>
</protein>
<dbReference type="CDD" id="cd00063">
    <property type="entry name" value="FN3"/>
    <property type="match status" value="1"/>
</dbReference>
<evidence type="ECO:0000259" key="16">
    <source>
        <dbReference type="PROSITE" id="PS50002"/>
    </source>
</evidence>
<keyword evidence="12" id="KW-0393">Immunoglobulin domain</keyword>
<feature type="region of interest" description="Disordered" evidence="15">
    <location>
        <begin position="3582"/>
        <end position="3604"/>
    </location>
</feature>
<dbReference type="GO" id="GO:0005634">
    <property type="term" value="C:nucleus"/>
    <property type="evidence" value="ECO:0007669"/>
    <property type="project" value="UniProtKB-SubCell"/>
</dbReference>
<dbReference type="InterPro" id="IPR000719">
    <property type="entry name" value="Prot_kinase_dom"/>
</dbReference>
<feature type="region of interest" description="Disordered" evidence="15">
    <location>
        <begin position="5091"/>
        <end position="5121"/>
    </location>
</feature>
<feature type="domain" description="Ig-like" evidence="19">
    <location>
        <begin position="2662"/>
        <end position="2746"/>
    </location>
</feature>
<evidence type="ECO:0000256" key="15">
    <source>
        <dbReference type="SAM" id="MobiDB-lite"/>
    </source>
</evidence>
<keyword evidence="6" id="KW-0597">Phosphoprotein</keyword>
<name>A0A8M1KTH4_CLUHA</name>
<feature type="compositionally biased region" description="Basic and acidic residues" evidence="15">
    <location>
        <begin position="5554"/>
        <end position="5566"/>
    </location>
</feature>
<dbReference type="PROSITE" id="PS50002">
    <property type="entry name" value="SH3"/>
    <property type="match status" value="1"/>
</dbReference>
<feature type="region of interest" description="Disordered" evidence="15">
    <location>
        <begin position="4690"/>
        <end position="4731"/>
    </location>
</feature>
<feature type="domain" description="Ig-like" evidence="19">
    <location>
        <begin position="189"/>
        <end position="280"/>
    </location>
</feature>
<evidence type="ECO:0000259" key="18">
    <source>
        <dbReference type="PROSITE" id="PS50011"/>
    </source>
</evidence>
<dbReference type="FunFam" id="2.60.40.10:FF:000425">
    <property type="entry name" value="Myosin light chain kinase"/>
    <property type="match status" value="2"/>
</dbReference>
<dbReference type="GeneID" id="105895021"/>
<feature type="domain" description="Ig-like" evidence="19">
    <location>
        <begin position="546"/>
        <end position="630"/>
    </location>
</feature>
<dbReference type="FunFam" id="2.60.40.10:FF:000228">
    <property type="entry name" value="obscurin isoform X4"/>
    <property type="match status" value="12"/>
</dbReference>
<dbReference type="InterPro" id="IPR001452">
    <property type="entry name" value="SH3_domain"/>
</dbReference>
<dbReference type="InterPro" id="IPR003961">
    <property type="entry name" value="FN3_dom"/>
</dbReference>
<dbReference type="InterPro" id="IPR007110">
    <property type="entry name" value="Ig-like_dom"/>
</dbReference>
<dbReference type="GO" id="GO:0045989">
    <property type="term" value="P:positive regulation of striated muscle contraction"/>
    <property type="evidence" value="ECO:0007669"/>
    <property type="project" value="UniProtKB-ARBA"/>
</dbReference>
<feature type="compositionally biased region" description="Basic and acidic residues" evidence="15">
    <location>
        <begin position="3880"/>
        <end position="3893"/>
    </location>
</feature>
<dbReference type="SMART" id="SM00406">
    <property type="entry name" value="IGv"/>
    <property type="match status" value="9"/>
</dbReference>
<dbReference type="GO" id="GO:0005737">
    <property type="term" value="C:cytoplasm"/>
    <property type="evidence" value="ECO:0007669"/>
    <property type="project" value="UniProtKB-SubCell"/>
</dbReference>
<dbReference type="SMART" id="SM00325">
    <property type="entry name" value="RhoGEF"/>
    <property type="match status" value="1"/>
</dbReference>
<gene>
    <name evidence="22" type="primary">obscna</name>
</gene>
<feature type="domain" description="Ig-like" evidence="19">
    <location>
        <begin position="97"/>
        <end position="184"/>
    </location>
</feature>
<feature type="region of interest" description="Disordered" evidence="15">
    <location>
        <begin position="3181"/>
        <end position="3203"/>
    </location>
</feature>
<feature type="compositionally biased region" description="Basic and acidic residues" evidence="15">
    <location>
        <begin position="3071"/>
        <end position="3088"/>
    </location>
</feature>
<keyword evidence="11" id="KW-0539">Nucleus</keyword>
<dbReference type="PROSITE" id="PS50096">
    <property type="entry name" value="IQ"/>
    <property type="match status" value="1"/>
</dbReference>
<feature type="domain" description="Ig-like" evidence="19">
    <location>
        <begin position="2242"/>
        <end position="2389"/>
    </location>
</feature>
<dbReference type="Pfam" id="PF00069">
    <property type="entry name" value="Pkinase"/>
    <property type="match status" value="2"/>
</dbReference>
<feature type="domain" description="Ig-like" evidence="19">
    <location>
        <begin position="1348"/>
        <end position="1435"/>
    </location>
</feature>
<keyword evidence="10" id="KW-1015">Disulfide bond</keyword>
<dbReference type="Pfam" id="PF00621">
    <property type="entry name" value="RhoGEF"/>
    <property type="match status" value="1"/>
</dbReference>
<evidence type="ECO:0000256" key="3">
    <source>
        <dbReference type="ARBA" id="ARBA00006692"/>
    </source>
</evidence>
<feature type="domain" description="Ig-like" evidence="19">
    <location>
        <begin position="1707"/>
        <end position="1791"/>
    </location>
</feature>
<keyword evidence="21" id="KW-1185">Reference proteome</keyword>
<feature type="domain" description="Ig-like" evidence="19">
    <location>
        <begin position="1884"/>
        <end position="1969"/>
    </location>
</feature>
<dbReference type="InterPro" id="IPR003006">
    <property type="entry name" value="Ig/MHC_CS"/>
</dbReference>
<feature type="domain" description="Ig-like" evidence="19">
    <location>
        <begin position="995"/>
        <end position="1077"/>
    </location>
</feature>
<dbReference type="FunFam" id="2.60.40.10:FF:000050">
    <property type="entry name" value="Titin isoform B"/>
    <property type="match status" value="3"/>
</dbReference>
<dbReference type="CDD" id="cd00096">
    <property type="entry name" value="Ig"/>
    <property type="match status" value="8"/>
</dbReference>
<dbReference type="PROSITE" id="PS50010">
    <property type="entry name" value="DH_2"/>
    <property type="match status" value="1"/>
</dbReference>
<feature type="domain" description="Ig-like" evidence="19">
    <location>
        <begin position="1529"/>
        <end position="1613"/>
    </location>
</feature>
<dbReference type="SMART" id="SM00408">
    <property type="entry name" value="IGc2"/>
    <property type="match status" value="29"/>
</dbReference>
<feature type="domain" description="SH3" evidence="16">
    <location>
        <begin position="3961"/>
        <end position="4028"/>
    </location>
</feature>
<feature type="domain" description="Ig-like" evidence="19">
    <location>
        <begin position="2063"/>
        <end position="2148"/>
    </location>
</feature>
<feature type="compositionally biased region" description="Polar residues" evidence="15">
    <location>
        <begin position="4585"/>
        <end position="4595"/>
    </location>
</feature>
<evidence type="ECO:0000256" key="1">
    <source>
        <dbReference type="ARBA" id="ARBA00004123"/>
    </source>
</evidence>
<feature type="compositionally biased region" description="Low complexity" evidence="15">
    <location>
        <begin position="5104"/>
        <end position="5114"/>
    </location>
</feature>
<comment type="similarity">
    <text evidence="3">Belongs to the protein kinase superfamily. CAMK Ser/Thr protein kinase family.</text>
</comment>
<feature type="compositionally biased region" description="Acidic residues" evidence="15">
    <location>
        <begin position="4720"/>
        <end position="4730"/>
    </location>
</feature>
<dbReference type="SMART" id="SM00220">
    <property type="entry name" value="S_TKc"/>
    <property type="match status" value="2"/>
</dbReference>
<evidence type="ECO:0000256" key="2">
    <source>
        <dbReference type="ARBA" id="ARBA00004496"/>
    </source>
</evidence>
<dbReference type="Pfam" id="PF22697">
    <property type="entry name" value="SOS1_NGEF_PH"/>
    <property type="match status" value="1"/>
</dbReference>
<dbReference type="PROSITE" id="PS50853">
    <property type="entry name" value="FN3"/>
    <property type="match status" value="1"/>
</dbReference>
<dbReference type="CTD" id="445358"/>
<evidence type="ECO:0000256" key="7">
    <source>
        <dbReference type="ARBA" id="ARBA00022737"/>
    </source>
</evidence>
<comment type="subcellular location">
    <subcellularLocation>
        <location evidence="2">Cytoplasm</location>
    </subcellularLocation>
    <subcellularLocation>
        <location evidence="1">Nucleus</location>
    </subcellularLocation>
</comment>
<feature type="domain" description="Fibronectin type-III" evidence="20">
    <location>
        <begin position="5655"/>
        <end position="5749"/>
    </location>
</feature>
<proteinExistence type="inferred from homology"/>
<evidence type="ECO:0000256" key="13">
    <source>
        <dbReference type="PROSITE-ProRule" id="PRU00192"/>
    </source>
</evidence>
<dbReference type="GO" id="GO:0005085">
    <property type="term" value="F:guanyl-nucleotide exchange factor activity"/>
    <property type="evidence" value="ECO:0007669"/>
    <property type="project" value="InterPro"/>
</dbReference>
<dbReference type="InterPro" id="IPR000219">
    <property type="entry name" value="DH_dom"/>
</dbReference>
<feature type="domain" description="Ig-like" evidence="19">
    <location>
        <begin position="1180"/>
        <end position="1257"/>
    </location>
</feature>
<feature type="domain" description="Ig-like" evidence="19">
    <location>
        <begin position="1440"/>
        <end position="1524"/>
    </location>
</feature>
<feature type="domain" description="Ig-like" evidence="19">
    <location>
        <begin position="368"/>
        <end position="456"/>
    </location>
</feature>
<feature type="region of interest" description="Disordered" evidence="15">
    <location>
        <begin position="2992"/>
        <end position="3135"/>
    </location>
</feature>
<dbReference type="InterPro" id="IPR052385">
    <property type="entry name" value="Obscurin/Obscurin-like_Reg"/>
</dbReference>
<dbReference type="Proteomes" id="UP000515152">
    <property type="component" value="Chromosome 10"/>
</dbReference>
<feature type="domain" description="Ig-like" evidence="19">
    <location>
        <begin position="725"/>
        <end position="809"/>
    </location>
</feature>
<dbReference type="PROSITE" id="PS00108">
    <property type="entry name" value="PROTEIN_KINASE_ST"/>
    <property type="match status" value="2"/>
</dbReference>
<feature type="domain" description="Ig-like" evidence="19">
    <location>
        <begin position="2840"/>
        <end position="2922"/>
    </location>
</feature>
<evidence type="ECO:0000313" key="22">
    <source>
        <dbReference type="RefSeq" id="XP_042564934.1"/>
    </source>
</evidence>
<feature type="domain" description="Ig-like" evidence="19">
    <location>
        <begin position="3708"/>
        <end position="3796"/>
    </location>
</feature>
<feature type="compositionally biased region" description="Basic and acidic residues" evidence="15">
    <location>
        <begin position="5420"/>
        <end position="5432"/>
    </location>
</feature>
<dbReference type="InterPro" id="IPR003599">
    <property type="entry name" value="Ig_sub"/>
</dbReference>
<dbReference type="FunFam" id="2.60.40.10:FF:000032">
    <property type="entry name" value="palladin isoform X1"/>
    <property type="match status" value="1"/>
</dbReference>
<feature type="domain" description="Ig-like" evidence="19">
    <location>
        <begin position="4465"/>
        <end position="4541"/>
    </location>
</feature>
<feature type="domain" description="Protein kinase" evidence="18">
    <location>
        <begin position="5777"/>
        <end position="6029"/>
    </location>
</feature>
<evidence type="ECO:0000256" key="12">
    <source>
        <dbReference type="ARBA" id="ARBA00023319"/>
    </source>
</evidence>
<keyword evidence="9 14" id="KW-0067">ATP-binding</keyword>
<evidence type="ECO:0000256" key="5">
    <source>
        <dbReference type="ARBA" id="ARBA00022490"/>
    </source>
</evidence>
<sequence length="6075" mass="674964">MALNQIQVVKGLEDVELLETECCSFEVTLSHAYVDGSWTKDGTRLKSKPSCRISAQGKKHTLTLTRVSVGDTGVFSFQAEAVQTSARLVVTVSHCLPARDIRILRNLLDTDVTERESVSFECEVNLDDVNGQWCINNSRLKAKDDIKVKHEGKIHTLTIKYVKPEQAGEIKFTAEGVSSTATLSVKELPVQIVKPLKVKIAMYKHRGLLECQVSRVSAQVKWYKNNWEITPSQKFQIYSEGVYRQLVIEDVGSSDEDTYTCDAGDDKTSCQLLVEEQAISIVRGLTSVVVTEPKEAQFRVETSIKSVRPPKWTLDGQVLVNSKDIQIEKDGTVHWLTFTTTNSTMSGPVQFTFGKSKSTAQLTVKERPLVIVQPLEDTATQEHGSITLSCGFAPSPRVVRWFKGKNPLMESDKYSMKREKNQAELTIQNLRGGDSGEYRCLAGGSVSAGLLTVEVRRLKIIKHLKNAEEVEEDSNAAFTCELNYEVPSVQWFLNGSILHTNNIHRISSAGKTHSLTLKRLSPQQSRVTFKAPGVSEAAILRVRERPAVFLRSLEDMSGEERGDVCLQCEASKPKVAPTWKKDEVILGSSDKYEILQSGRSLALIIHNLCKDDAGEYVCDLGTSQTKATVTVHDLHITIAKRLKTTSVLEGDNCSFECVLSHELLEEATWFINSQLVVSNGRMLLSNNGRRHKMNIEEVTVSDAGDVIFTIKDLICKTLLFVKEKPVRVFRDMLNVRVTPGEDAELSCEITRPDSSIKWLKNGHLIKVSPKYEISQKEYLVRLIIHNATMMDSGEYCCEADGIATRAKLVVKDLQHTFARELRDTRGEEKSMVILECETKQPATKVTWLKGMVVISTGHKYLMKQKGVLLSLTIFNLEWTDGDTYSCDVGTMQSKALLTVHGRKVLILDELEDVECLQGDTAMFRCRICPSDFIEVKWYLDETQLYTNDLNEIQANPGGYHSLTIKRLARKDSGTISFVAGDRRSYASLLVRERRPTILRPLEDTEAIEGGSLVLSCRTSKPCHILWYKEGCLVWNSSRFWTSRSGNEARLTIREVNDTDAGTYECDAGAVSTKATVTVKAVPAEFTSKLQDVDGKEGQSLSLSCEFSLPGIAFIWRRGHETLRAGDKYQMKQKKFIIMLTINDLKIQDSGEYCCVCRDQKTTASLKVHAISISFRRELRNQEVEEGRSVTLRCELSKPGAAFEWRRGPETLTSGGVYQITQKDQVLELVIKKALVEHSGIYSCVCGEHLTTATVKVNAQPVTFRQKLRSTAVEEGSTVSLRCELSKAGGATAVEWRRGETTLHSGDKYHMKQRDIVVEMKIVDATLADSGLYSCICGYQKTTATVTVNTIHVTFKEKLKDQVIEEGNNLTLRCELSKAGVPVEWRKSGEPIEAGEKFQMRCRQATAELFIFEAVPEDSGVYSCVYADQKTKATIKVTGVPATFIQSLKSQEVLEGGEVVLRCEISKAGVPVEWYKGDSVIQAGPKYQMKHDGRFADLHINNLLPEDTGPFSCVTGGQKTTAEVKVNAHPVTFKREPQDQTAKEGDNAVFSCEISKPGAPVEWRKGRLILKSGEKYETRQEGKYNKLVVRKVEESDAGRYTCKTKDAQAGAELSVKALPPTFIKELKNLEAEEGTSLTLRCELSKPGVAVEWRKAAELLRTGEKYQTRQRECVMELVIRKALPEDSGVYTCVCKEQKTAAIISITATPVTFKQNLKSQEAVEGNTVTLRCEMSKPGVMVKWRKENELLTAGVKHEMKREGKIVEMLICDVSLEDSGTYSCSVGDMKTTAEVKVRALPVTFKRELQDQMSKEGDSVVFRCELSKPGAPIEWRKGRVVLTPGDKYEMIQEGKFTKLMIFNVEESDAGKYTCKSKDSESSAELTVKVPPITFKKKLVNQEVEEGEGVMLSCMLSKPGVPVEWRKDNEVLSSGQTYQMLQKDATMELFIRKGQKEDSGVYSCVCGDQKTKATIKIFAIPVTFKQSLKNQEASEGGMVSLRCELSKAGVPVEWWRGEDEILPSAKYLIRHEGQIAELQINNVKPKDVGEYSCVIGEQRTTAEVNVRAAASVYFEKELEDREATEGESVVLSCEVSNPSAPVTWKKDSQTLSQMARVSLQQQGTTHVLEIRRLKPEDAGVYTCGTRGKVTSAKLKVKEHVKIVSGLRDLTVTAGEDALFVCEVSHDDYSDGVWWLGSSVLQKNEMNQMSCRGREHHLALTRASAEEAGIVAFAVGNERTSARLRVLSKPKILIEQKLKDTTVFEGATATLSCVTSDTRTTVAWKQKNVLLLAGEKYELRKEGKLNLLLIHKHPLRFQEELQGKEVEEGDTVLLCCELSKPGVPVEWRKGRVLLRPGGKYEMRQDGCEVQLRIHDVSPQDKGDYTCSAGDVQTTAIVKVKENPLFFREELQSQRVEEGETVLLCCELSKTGVPVEWRKGRVLLRPGGKYEMKQDGCEVQLRIHDVSPQDKGDYICSAGDQQTTGSLRVKEKPLFFQEELQSLEVEEGETVLLCCELSKPGVPVEWRKGRVLLRPGGKYEMRQDGCELQLRIHDVSPQDKGDYICSAGDQQTTASVRVKEHPLFFQEELQSLEVEEGETVLLCCELSKPGVPVEWRKGRVLLRPGGKYEMRQDGCELQLRIHDVSPQDKGDYKCAAGDQYTTASLTVKEHPLFFQEELQSQEVDAGETVLLCCELSNPGVPVEWRKGRVLLRPGGKYKMRQDGCELQLRIHDVSPQDKGDYTCSAGDQQTTASLTVKEYPLFFQKELESQEVKEGETLFLNCELSKPGVPVQWRKGRVLLRPGGKYEMKHIGCEVQLRIYDTSPQDKGDYTCSTGDQQTTAFVQVKEVPLVFQKELESQETEEGDNVIFCCELSKPGVAVQWKKGHISLKSGLKFKIKQDGCQLELQILNINPQDKGDYTCSAGTVQTTASVRVKEVRPVPKDELTHKPDAVKPAVPTPRHVAKAEQRAELGDESVIKQSEKDLSDNKTVDKDLRKKTLMRQKVEDDSVSKIEKNSFSSEDLSEPGPPGVSKSVRDESQGSVSTPDESVREKVVQQKESVNAPEHLPVPPKRRRSLRPPADVKHEETVLTSKSKETIKSSVQAPEDTAAIQKSKGVIRSSADNKDEATVSSQDNKGHIESPTEVIKQVSTIKKIKEPTKETAVSKESAVSIQTNEKSVEMGRKGMEEVTAPLQRNKVAGQVSQEGPGEAPALIQKNGEPIKTAPKPPEECNTAIQKKDESIKTSTRPFEGQIPAVQKSNEPVKTTAELPGAPTAPVRKNKVSIKTATAPPKQPASLVETDKGTITAKPPVEESTTTTQKNKEPIKTASRNTEEPTVPVQKNAEPTKPATTPKDKSTIPVQTDKAPTKTAVRHLEESTVCVQKKGEPTKPGITPKEESTIPVQKNEEPTQTGVRHLQESTIPVQKNEEPTKTPVKHLEESTVCVQTKGESTKPGTTHKEESTIPVQKNEEPTKAAVRHLEESTIPVQKNEEPTKAAVRHLQESTIPVQKNEEPTKTAVRHLQESTIPVQKNEEPTKTGVRHLQESTIPVQKNEEPTKTAVRYLEEPTIPVQKNEEPTKTAVRHLEEPTVCVETKGEPTKPGTTPKDESISPVQKNEERIRAATSTVAESITPIHKNKESIKTVQKTPDESATSVQISKQPITILAGHKEESITPQEQLTEPEEQSVDINIEDEPEMLEAAIKIQAAFKGYKIRKDMRPVFKEVFKNQNVELNGTVHLQCIVEGKPNTMRWLKDGQEIRPSLRSHIKKQDDGSCSLIIDKATQKDTGVYTCEAVNKFGTVSYNGNITVETCPKAVPQLPLKPATALAPGKEVPEPLKLEGESWRQVYDLPKVDQHVATNEKRRSLVSVSSVSCPSDYDTAPDGVESLSDFGSKDYPTKAKELKKAPPGSEQPPTTEELKSLNLQPLKPSSQLQVKAGGVSMSRSPSPKYSPSHKPSANESLSESDGDEDRGEIFDIYVAKCDCNPTGGRQETFVLKEGQYVEVLDSVHPIRWLVRTKPTKYTPARQGWVSPAYLEKKGREQFSLVFEPEKVGKEPTKDEFRNTVSELIQGLVSGEEEFVREMSFFVSHHLRYLETNPKVPLTIFSQKEYIFRNIKEIAGFHERSVLPKLMECSTDDDVAMCFVSQASDFEKYLQFMVGQFQAEACLSDKNTQHFFQKYQETELARQHAEVLSVSTYLQRPLERIETYRSLLKELIRNKAKFGRNCSLLEDAFSMVSSLPWRAENMEQVAMIENYPAPLSGLGEPIRQGSFTVWEESPATKLSFRGQHRDVFLFKDCVIFCKLKKDPDTHNDAYIFKNKMKLGDIEVKEAVERDERAWGLWHEHRGTVRKITLQARSVLLKLSWLKDLRDLQQRSSLSSRSAPHFDVLLGDCTTKFGQTVKLSCKVTGSPRPVVNWYKDGQAVEEDEQHIVSESNTGSCCLVLTGLTMDDSGQFMCYATNCMGNASTLAKIVVDVPPSFKIKLQNVQLDIGKDVQFQCSTQCTPLPRIRWFKNSKLLENQKKYQIDCDLQTGMLTLTIKRAGKVDLGHYECELWTKVGSSKCKAELCRAPPTPADTPAEKAPAVSAKGRRGAESQGKHSQAGSSGPCGSTGRARCQQHHDGGFGSQGARIADVLGTGPLRSMKWPFPSAVTTISWSVVMSDPAEPEPVSDAWSTSLVKNWLGMDFSPTGICKMLFQPGYPDPATASTEGAGPKQKKDIAQKRGDTASRQEETVADEQEEIETDPPSIQVPIEDQCVKLGQPSTFTTIITGQPPPDVYWLKDGVEIPASDNVEVEYFGARWSLTLLCVGPEDCGTYTCEAENSTGQVSCHAQLTVESEVPEVVPVEEREVELGRRKLLSVYEVHEEIGRGTFGVVKRVSHRATGETFAAKFLPLKSSTRTRAFQERDLLSRLAHPRVACLLDFFCTRRTLVLVTEMCSSQGLLDHLLMKGSVKETEVQMFIQQVLEGIAHIHSLNILHLDMKADNILMVSPTRDEVKISDFGFCQEIDSSRHQYSKFGTPEFVAPEIVHQDPVTTGTDIWSLGVVAYLCLTCHCPFFGENDRATLMRVAEGTLFWDTPERSLTCLGSVLTLRPIAGLLDAPPEEVSATAPREPQEPSSSSLSSASSSEYDEADGRTLEELGRARLDEEDLILERGGGERGALVFPAGKSGDQQRGGRSSSPSLYLSDESSTGESRIPRGRLIRSNFYSSSQQLSPMSARHMLLRDKMHARKQERGRRPLRTSLSGRLNEPLIEYVEDAPEGGAEGGARGQRRGSTHSAMLKSCSFDSGVSLSHPLPAQRRSRSLDESTRRSPASSELREPGEEEEEDTLFSHKDEFTDEEEKGAVGVDTQQSTSPQPEAASFRGRRQSVVAKVKPRTQGVEEGEPAEESAPQSQPQAPERTDEGSRPLSGGGDVGGSQASLAESYILEPDSEASSRADSLEDISIRRLAMPKKQQSSSGRALPSSLLHGSDEEEEEARGPPTPPSRRFGSRLSLQVERGDLSLKRSPSRLSDQVPVTIPGNREVLQRHASAPALETKLPSGKSPKMGLMKLFRRQSWTGQSHSQLEAGDRKQREGERSAPKSPMLTLKKKMRASASSLTKLFTRQSSKEEKKGGPIYKGPSPGAPEKGRTPTGPGHAASGSSSPQKKASKLFSMKVPTFMKSKEVTIRPARPDVHQLAGGGVLLVWKPVKASETFTYCLQYSIAGGVVEWKLMAEDVADSCYTVSSLPKGPGYVFRVGCVTKAGAGPFSDPTVLAFMAVQHEDSHIPLIQKESLRSKVIVTGAQGTHKIYSFLSEINRGRFSVVAQCREEQSQQDLAAKITPYRAEQRQLVLREYQVLKRLNHPHLVQLYSALISPDYLVLLEELCAGRELLYNLAEREAYAEMDVSELLVQILSAVDYLHSRRMMHLDLKSDNMLVTGSNVVKIVDLGSAQLYTPGQAQNVEHLKELTECKAPEILEGQGVGPETDIWAIGILAFIMLSADNPFHAELNWERDRNIKKGKIQFGRCYPGLSEGALNFMKSALNNKAWGRPSAGECLQNPWVRGEPHAAARRRDSMVCFSTDKLQAFLQEREVKRDHIRTKAKVPLLQ</sequence>
<feature type="compositionally biased region" description="Basic and acidic residues" evidence="15">
    <location>
        <begin position="3415"/>
        <end position="3429"/>
    </location>
</feature>
<evidence type="ECO:0000256" key="11">
    <source>
        <dbReference type="ARBA" id="ARBA00023242"/>
    </source>
</evidence>
<evidence type="ECO:0000259" key="17">
    <source>
        <dbReference type="PROSITE" id="PS50010"/>
    </source>
</evidence>
<feature type="compositionally biased region" description="Low complexity" evidence="15">
    <location>
        <begin position="5154"/>
        <end position="5176"/>
    </location>
</feature>
<dbReference type="PROSITE" id="PS00290">
    <property type="entry name" value="IG_MHC"/>
    <property type="match status" value="1"/>
</dbReference>
<feature type="domain" description="Ig-like" evidence="19">
    <location>
        <begin position="1619"/>
        <end position="1702"/>
    </location>
</feature>
<dbReference type="PANTHER" id="PTHR35971">
    <property type="entry name" value="SI:DKEY-31G6.6"/>
    <property type="match status" value="1"/>
</dbReference>
<feature type="compositionally biased region" description="Basic and acidic residues" evidence="15">
    <location>
        <begin position="2954"/>
        <end position="2980"/>
    </location>
</feature>
<dbReference type="SMART" id="SM00015">
    <property type="entry name" value="IQ"/>
    <property type="match status" value="1"/>
</dbReference>
<evidence type="ECO:0000313" key="21">
    <source>
        <dbReference type="Proteomes" id="UP000515152"/>
    </source>
</evidence>
<dbReference type="InterPro" id="IPR017441">
    <property type="entry name" value="Protein_kinase_ATP_BS"/>
</dbReference>
<feature type="compositionally biased region" description="Polar residues" evidence="15">
    <location>
        <begin position="3432"/>
        <end position="3444"/>
    </location>
</feature>
<dbReference type="GO" id="GO:0060298">
    <property type="term" value="P:positive regulation of sarcomere organization"/>
    <property type="evidence" value="ECO:0007669"/>
    <property type="project" value="UniProtKB-ARBA"/>
</dbReference>
<feature type="compositionally biased region" description="Polar residues" evidence="15">
    <location>
        <begin position="3910"/>
        <end position="3922"/>
    </location>
</feature>
<dbReference type="RefSeq" id="XP_042564934.1">
    <property type="nucleotide sequence ID" value="XM_042709000.1"/>
</dbReference>
<keyword evidence="4 13" id="KW-0728">SH3 domain</keyword>
<feature type="region of interest" description="Disordered" evidence="15">
    <location>
        <begin position="3148"/>
        <end position="3169"/>
    </location>
</feature>
<feature type="domain" description="Ig-like" evidence="19">
    <location>
        <begin position="2573"/>
        <end position="2657"/>
    </location>
</feature>
<dbReference type="InterPro" id="IPR001849">
    <property type="entry name" value="PH_domain"/>
</dbReference>
<dbReference type="SMART" id="SM00409">
    <property type="entry name" value="IG"/>
    <property type="match status" value="35"/>
</dbReference>
<organism evidence="21 22">
    <name type="scientific">Clupea harengus</name>
    <name type="common">Atlantic herring</name>
    <dbReference type="NCBI Taxonomy" id="7950"/>
    <lineage>
        <taxon>Eukaryota</taxon>
        <taxon>Metazoa</taxon>
        <taxon>Chordata</taxon>
        <taxon>Craniata</taxon>
        <taxon>Vertebrata</taxon>
        <taxon>Euteleostomi</taxon>
        <taxon>Actinopterygii</taxon>
        <taxon>Neopterygii</taxon>
        <taxon>Teleostei</taxon>
        <taxon>Clupei</taxon>
        <taxon>Clupeiformes</taxon>
        <taxon>Clupeoidei</taxon>
        <taxon>Clupeidae</taxon>
        <taxon>Clupea</taxon>
    </lineage>
</organism>
<feature type="domain" description="Ig-like" evidence="19">
    <location>
        <begin position="4371"/>
        <end position="4462"/>
    </location>
</feature>
<feature type="compositionally biased region" description="Polar residues" evidence="15">
    <location>
        <begin position="3398"/>
        <end position="3413"/>
    </location>
</feature>
<evidence type="ECO:0000256" key="10">
    <source>
        <dbReference type="ARBA" id="ARBA00023157"/>
    </source>
</evidence>
<feature type="region of interest" description="Disordered" evidence="15">
    <location>
        <begin position="2929"/>
        <end position="2980"/>
    </location>
</feature>
<dbReference type="CDD" id="cd23767">
    <property type="entry name" value="IQCD"/>
    <property type="match status" value="1"/>
</dbReference>
<feature type="domain" description="Ig-like" evidence="19">
    <location>
        <begin position="2484"/>
        <end position="2568"/>
    </location>
</feature>
<evidence type="ECO:0000256" key="8">
    <source>
        <dbReference type="ARBA" id="ARBA00022741"/>
    </source>
</evidence>
<keyword evidence="5" id="KW-0963">Cytoplasm</keyword>
<feature type="compositionally biased region" description="Polar residues" evidence="15">
    <location>
        <begin position="5581"/>
        <end position="5592"/>
    </location>
</feature>
<evidence type="ECO:0000256" key="4">
    <source>
        <dbReference type="ARBA" id="ARBA00022443"/>
    </source>
</evidence>
<dbReference type="PANTHER" id="PTHR35971:SF5">
    <property type="entry name" value="OBSCURIN LIKE CYTOSKELETAL ADAPTOR 1"/>
    <property type="match status" value="1"/>
</dbReference>
<feature type="domain" description="Ig-like" evidence="19">
    <location>
        <begin position="2751"/>
        <end position="2835"/>
    </location>
</feature>
<dbReference type="InterPro" id="IPR013098">
    <property type="entry name" value="Ig_I-set"/>
</dbReference>
<dbReference type="PROSITE" id="PS50011">
    <property type="entry name" value="PROTEIN_KINASE_DOM"/>
    <property type="match status" value="2"/>
</dbReference>
<dbReference type="GO" id="GO:0004672">
    <property type="term" value="F:protein kinase activity"/>
    <property type="evidence" value="ECO:0007669"/>
    <property type="project" value="InterPro"/>
</dbReference>
<feature type="binding site" evidence="14">
    <location>
        <position position="4882"/>
    </location>
    <ligand>
        <name>ATP</name>
        <dbReference type="ChEBI" id="CHEBI:30616"/>
    </ligand>
</feature>
<dbReference type="FunFam" id="2.60.40.10:FF:000707">
    <property type="entry name" value="Obscurin, cytoskeletal calmodulin and titin-interacting RhoGEF"/>
    <property type="match status" value="3"/>
</dbReference>
<feature type="domain" description="Ig-like" evidence="19">
    <location>
        <begin position="1974"/>
        <end position="2058"/>
    </location>
</feature>
<feature type="compositionally biased region" description="Basic and acidic residues" evidence="15">
    <location>
        <begin position="3446"/>
        <end position="3471"/>
    </location>
</feature>
<dbReference type="CDD" id="cd20971">
    <property type="entry name" value="IgI_1_Titin-A168_like"/>
    <property type="match status" value="1"/>
</dbReference>
<evidence type="ECO:0000259" key="19">
    <source>
        <dbReference type="PROSITE" id="PS50835"/>
    </source>
</evidence>
<evidence type="ECO:0000259" key="20">
    <source>
        <dbReference type="PROSITE" id="PS50853"/>
    </source>
</evidence>
<feature type="compositionally biased region" description="Basic and acidic residues" evidence="15">
    <location>
        <begin position="4702"/>
        <end position="4719"/>
    </location>
</feature>
<evidence type="ECO:0000256" key="6">
    <source>
        <dbReference type="ARBA" id="ARBA00022553"/>
    </source>
</evidence>
<dbReference type="InterPro" id="IPR000048">
    <property type="entry name" value="IQ_motif_EF-hand-BS"/>
</dbReference>
<feature type="domain" description="Ig-like" evidence="19">
    <location>
        <begin position="4733"/>
        <end position="4821"/>
    </location>
</feature>
<dbReference type="OrthoDB" id="2570713at2759"/>
<feature type="compositionally biased region" description="Polar residues" evidence="15">
    <location>
        <begin position="5542"/>
        <end position="5551"/>
    </location>
</feature>
<dbReference type="FunFam" id="2.60.40.10:FF:001652">
    <property type="entry name" value="Uncharacterized protein"/>
    <property type="match status" value="1"/>
</dbReference>
<dbReference type="InterPro" id="IPR013106">
    <property type="entry name" value="Ig_V-set"/>
</dbReference>
<feature type="domain" description="Ig-like" evidence="19">
    <location>
        <begin position="1796"/>
        <end position="1880"/>
    </location>
</feature>
<dbReference type="GO" id="GO:0005524">
    <property type="term" value="F:ATP binding"/>
    <property type="evidence" value="ECO:0007669"/>
    <property type="project" value="UniProtKB-UniRule"/>
</dbReference>
<dbReference type="PROSITE" id="PS00107">
    <property type="entry name" value="PROTEIN_KINASE_ATP"/>
    <property type="match status" value="1"/>
</dbReference>
<feature type="domain" description="Ig-like" evidence="19">
    <location>
        <begin position="1260"/>
        <end position="1346"/>
    </location>
</feature>
<dbReference type="InterPro" id="IPR055251">
    <property type="entry name" value="SOS1_NGEF_PH"/>
</dbReference>
<dbReference type="InterPro" id="IPR008271">
    <property type="entry name" value="Ser/Thr_kinase_AS"/>
</dbReference>
<feature type="compositionally biased region" description="Low complexity" evidence="15">
    <location>
        <begin position="3929"/>
        <end position="3944"/>
    </location>
</feature>
<dbReference type="KEGG" id="char:105895021"/>
<dbReference type="GO" id="GO:0003007">
    <property type="term" value="P:heart morphogenesis"/>
    <property type="evidence" value="ECO:0007669"/>
    <property type="project" value="UniProtKB-ARBA"/>
</dbReference>
<dbReference type="GO" id="GO:0055013">
    <property type="term" value="P:cardiac muscle cell development"/>
    <property type="evidence" value="ECO:0007669"/>
    <property type="project" value="UniProtKB-ARBA"/>
</dbReference>
<feature type="region of interest" description="Disordered" evidence="15">
    <location>
        <begin position="4556"/>
        <end position="4617"/>
    </location>
</feature>
<dbReference type="FunFam" id="2.60.40.10:FF:000107">
    <property type="entry name" value="Myosin, light chain kinase a"/>
    <property type="match status" value="1"/>
</dbReference>
<feature type="region of interest" description="Disordered" evidence="15">
    <location>
        <begin position="5147"/>
        <end position="5184"/>
    </location>
</feature>
<dbReference type="SMART" id="SM00233">
    <property type="entry name" value="PH"/>
    <property type="match status" value="1"/>
</dbReference>
<feature type="region of interest" description="Disordered" evidence="15">
    <location>
        <begin position="3850"/>
        <end position="3957"/>
    </location>
</feature>
<dbReference type="Pfam" id="PF07679">
    <property type="entry name" value="I-set"/>
    <property type="match status" value="33"/>
</dbReference>
<evidence type="ECO:0000256" key="14">
    <source>
        <dbReference type="PROSITE-ProRule" id="PRU10141"/>
    </source>
</evidence>
<feature type="domain" description="DH" evidence="17">
    <location>
        <begin position="4052"/>
        <end position="4234"/>
    </location>
</feature>